<keyword evidence="2" id="KW-1185">Reference proteome</keyword>
<evidence type="ECO:0000313" key="1">
    <source>
        <dbReference type="EMBL" id="AOZ06675.1"/>
    </source>
</evidence>
<proteinExistence type="predicted"/>
<evidence type="ECO:0000313" key="2">
    <source>
        <dbReference type="Proteomes" id="UP000177515"/>
    </source>
</evidence>
<organism evidence="1 2">
    <name type="scientific">Cupriavidus malaysiensis</name>
    <dbReference type="NCBI Taxonomy" id="367825"/>
    <lineage>
        <taxon>Bacteria</taxon>
        <taxon>Pseudomonadati</taxon>
        <taxon>Pseudomonadota</taxon>
        <taxon>Betaproteobacteria</taxon>
        <taxon>Burkholderiales</taxon>
        <taxon>Burkholderiaceae</taxon>
        <taxon>Cupriavidus</taxon>
    </lineage>
</organism>
<dbReference type="RefSeq" id="WP_071013593.1">
    <property type="nucleotide sequence ID" value="NZ_CP017754.1"/>
</dbReference>
<dbReference type="Proteomes" id="UP000177515">
    <property type="component" value="Chromosome 1"/>
</dbReference>
<reference evidence="1 2" key="1">
    <citation type="submission" date="2016-10" db="EMBL/GenBank/DDBJ databases">
        <title>Complete genome sequences of three Cupriavidus strains isolated from various Malaysian environments.</title>
        <authorList>
            <person name="Abdullah A.A.-A."/>
            <person name="Shafie N.A.H."/>
            <person name="Lau N.S."/>
        </authorList>
    </citation>
    <scope>NUCLEOTIDE SEQUENCE [LARGE SCALE GENOMIC DNA]</scope>
    <source>
        <strain evidence="1 2">USMAA1020</strain>
    </source>
</reference>
<dbReference type="EMBL" id="CP017754">
    <property type="protein sequence ID" value="AOZ06675.1"/>
    <property type="molecule type" value="Genomic_DNA"/>
</dbReference>
<protein>
    <submittedName>
        <fullName evidence="1">Uncharacterized protein</fullName>
    </submittedName>
</protein>
<sequence>MEPDDVIREFERLALDEAEELPVDDAIARLAMLLTDPAIQGRERTLLIEVGATLYRYGMQGE</sequence>
<accession>A0ABM6F5A9</accession>
<gene>
    <name evidence="1" type="ORF">BKK80_13275</name>
</gene>
<name>A0ABM6F5A9_9BURK</name>